<keyword evidence="2" id="KW-0540">Nuclease</keyword>
<keyword evidence="5" id="KW-1133">Transmembrane helix</keyword>
<dbReference type="PROSITE" id="PS50926">
    <property type="entry name" value="TRAM"/>
    <property type="match status" value="1"/>
</dbReference>
<evidence type="ECO:0000256" key="4">
    <source>
        <dbReference type="ARBA" id="ARBA00022842"/>
    </source>
</evidence>
<evidence type="ECO:0000256" key="1">
    <source>
        <dbReference type="ARBA" id="ARBA00001946"/>
    </source>
</evidence>
<dbReference type="Proteomes" id="UP000183952">
    <property type="component" value="Unassembled WGS sequence"/>
</dbReference>
<keyword evidence="5" id="KW-0812">Transmembrane</keyword>
<evidence type="ECO:0000313" key="7">
    <source>
        <dbReference type="EMBL" id="SHK52188.1"/>
    </source>
</evidence>
<dbReference type="EMBL" id="FRAD01000036">
    <property type="protein sequence ID" value="SHK52188.1"/>
    <property type="molecule type" value="Genomic_DNA"/>
</dbReference>
<feature type="domain" description="TRAM" evidence="6">
    <location>
        <begin position="298"/>
        <end position="364"/>
    </location>
</feature>
<organism evidence="7 8">
    <name type="scientific">Hathewaya proteolytica DSM 3090</name>
    <dbReference type="NCBI Taxonomy" id="1121331"/>
    <lineage>
        <taxon>Bacteria</taxon>
        <taxon>Bacillati</taxon>
        <taxon>Bacillota</taxon>
        <taxon>Clostridia</taxon>
        <taxon>Eubacteriales</taxon>
        <taxon>Clostridiaceae</taxon>
        <taxon>Hathewaya</taxon>
    </lineage>
</organism>
<feature type="transmembrane region" description="Helical" evidence="5">
    <location>
        <begin position="117"/>
        <end position="140"/>
    </location>
</feature>
<dbReference type="AlphaFoldDB" id="A0A1M6T612"/>
<dbReference type="CDD" id="cd09877">
    <property type="entry name" value="PIN_YacL-like"/>
    <property type="match status" value="1"/>
</dbReference>
<dbReference type="Pfam" id="PF01850">
    <property type="entry name" value="PIN"/>
    <property type="match status" value="1"/>
</dbReference>
<dbReference type="OrthoDB" id="9780734at2"/>
<dbReference type="STRING" id="1121331.SAMN02745248_02730"/>
<dbReference type="InterPro" id="IPR002716">
    <property type="entry name" value="PIN_dom"/>
</dbReference>
<keyword evidence="4" id="KW-0460">Magnesium</keyword>
<dbReference type="SUPFAM" id="SSF88723">
    <property type="entry name" value="PIN domain-like"/>
    <property type="match status" value="1"/>
</dbReference>
<gene>
    <name evidence="7" type="ORF">SAMN02745248_02730</name>
</gene>
<keyword evidence="3" id="KW-0378">Hydrolase</keyword>
<dbReference type="GO" id="GO:0016787">
    <property type="term" value="F:hydrolase activity"/>
    <property type="evidence" value="ECO:0007669"/>
    <property type="project" value="UniProtKB-KW"/>
</dbReference>
<dbReference type="InterPro" id="IPR002792">
    <property type="entry name" value="TRAM_dom"/>
</dbReference>
<dbReference type="PANTHER" id="PTHR11603">
    <property type="entry name" value="AAA FAMILY ATPASE"/>
    <property type="match status" value="1"/>
</dbReference>
<feature type="transmembrane region" description="Helical" evidence="5">
    <location>
        <begin position="91"/>
        <end position="111"/>
    </location>
</feature>
<dbReference type="Gene3D" id="3.40.50.1010">
    <property type="entry name" value="5'-nuclease"/>
    <property type="match status" value="1"/>
</dbReference>
<keyword evidence="5" id="KW-0472">Membrane</keyword>
<feature type="transmembrane region" description="Helical" evidence="5">
    <location>
        <begin position="48"/>
        <end position="70"/>
    </location>
</feature>
<evidence type="ECO:0000313" key="8">
    <source>
        <dbReference type="Proteomes" id="UP000183952"/>
    </source>
</evidence>
<reference evidence="7 8" key="1">
    <citation type="submission" date="2016-11" db="EMBL/GenBank/DDBJ databases">
        <authorList>
            <person name="Jaros S."/>
            <person name="Januszkiewicz K."/>
            <person name="Wedrychowicz H."/>
        </authorList>
    </citation>
    <scope>NUCLEOTIDE SEQUENCE [LARGE SCALE GENOMIC DNA]</scope>
    <source>
        <strain evidence="7 8">DSM 3090</strain>
    </source>
</reference>
<evidence type="ECO:0000256" key="3">
    <source>
        <dbReference type="ARBA" id="ARBA00022801"/>
    </source>
</evidence>
<keyword evidence="8" id="KW-1185">Reference proteome</keyword>
<evidence type="ECO:0000256" key="5">
    <source>
        <dbReference type="SAM" id="Phobius"/>
    </source>
</evidence>
<dbReference type="Pfam" id="PF01938">
    <property type="entry name" value="TRAM"/>
    <property type="match status" value="1"/>
</dbReference>
<dbReference type="PANTHER" id="PTHR11603:SF147">
    <property type="entry name" value="MEMBRANE PROTEIN"/>
    <property type="match status" value="1"/>
</dbReference>
<evidence type="ECO:0000256" key="2">
    <source>
        <dbReference type="ARBA" id="ARBA00022722"/>
    </source>
</evidence>
<dbReference type="InterPro" id="IPR029060">
    <property type="entry name" value="PIN-like_dom_sf"/>
</dbReference>
<accession>A0A1M6T612</accession>
<proteinExistence type="predicted"/>
<evidence type="ECO:0000259" key="6">
    <source>
        <dbReference type="PROSITE" id="PS50926"/>
    </source>
</evidence>
<name>A0A1M6T612_9CLOT</name>
<comment type="cofactor">
    <cofactor evidence="1">
        <name>Mg(2+)</name>
        <dbReference type="ChEBI" id="CHEBI:18420"/>
    </cofactor>
</comment>
<dbReference type="InterPro" id="IPR052041">
    <property type="entry name" value="Nucleic_acid_metab_PIN/TRAM"/>
</dbReference>
<dbReference type="RefSeq" id="WP_072904598.1">
    <property type="nucleotide sequence ID" value="NZ_FRAD01000036.1"/>
</dbReference>
<sequence>MIKKILRVLFTLAGSAIGYIVAKEVLELSYVNRLTYIQYIVGNEIYKAIYISIIILLFSLLMFMVSPILAKWTMNGIEQVEHAIQKRPINEIIFGTLGAIIGLLISTLFLSQLNIDSIIWTVITSIITVIIMIVCVDVAIKKKEDINGFISGFKKSSGSKEKKSKGRATAKVLDTSVIIDGRILDICKTGFVEGTLVIPQFVLEELRHIADSSDDLKRVRGRRGLDVLNSIQNDLNVPVEISDTDFPDIKEVDSKLLKLAQELNGKVLTNDFNLNKVAQFQGVEVLNINELANSIKPILLPGEEMVVQLVKDGKEPGQGVAYLDDGTMIVVEGGRKYMGQNVKIEVTSALQTAAGRMIFGRVIESIQ</sequence>
<protein>
    <submittedName>
        <fullName evidence="7">Uncharacterized conserved protein YacL, contains PIN and TRAM domains</fullName>
    </submittedName>
</protein>
<dbReference type="GO" id="GO:0004518">
    <property type="term" value="F:nuclease activity"/>
    <property type="evidence" value="ECO:0007669"/>
    <property type="project" value="UniProtKB-KW"/>
</dbReference>
<dbReference type="SMART" id="SM00670">
    <property type="entry name" value="PINc"/>
    <property type="match status" value="1"/>
</dbReference>